<sequence length="210" mass="22334">MASGQSSTSEECEFLSQQDGRFLIECLRNIDESRAVNLTNVGATMGYTNTSSVANRFRALRKRYGFPNLDATTKPSNASATSTASVSTTPSGKGKRKGPGVGRKKKATKCGEFEDPFITDDSEAETIIAAEVPKVKATPKKGARKGAKVTSTPTPATDLGAPKGGKHSKATSESTVKTENVKDESIDVNLLNAVNDAMEMYEDIEGFEKA</sequence>
<proteinExistence type="predicted"/>
<comment type="caution">
    <text evidence="2">The sequence shown here is derived from an EMBL/GenBank/DDBJ whole genome shotgun (WGS) entry which is preliminary data.</text>
</comment>
<dbReference type="AlphaFoldDB" id="A0A0L1J5N3"/>
<reference evidence="2 3" key="1">
    <citation type="submission" date="2014-06" db="EMBL/GenBank/DDBJ databases">
        <title>The Genome of the Aflatoxigenic Filamentous Fungus Aspergillus nomius.</title>
        <authorList>
            <person name="Moore M.G."/>
            <person name="Shannon B.M."/>
            <person name="Brian M.M."/>
        </authorList>
    </citation>
    <scope>NUCLEOTIDE SEQUENCE [LARGE SCALE GENOMIC DNA]</scope>
    <source>
        <strain evidence="2 3">NRRL 13137</strain>
    </source>
</reference>
<keyword evidence="3" id="KW-1185">Reference proteome</keyword>
<feature type="region of interest" description="Disordered" evidence="1">
    <location>
        <begin position="137"/>
        <end position="181"/>
    </location>
</feature>
<dbReference type="EMBL" id="JNOM01000094">
    <property type="protein sequence ID" value="KNG87047.1"/>
    <property type="molecule type" value="Genomic_DNA"/>
</dbReference>
<name>A0A0L1J5N3_ASPN3</name>
<dbReference type="OrthoDB" id="5421770at2759"/>
<accession>A0A0L1J5N3</accession>
<evidence type="ECO:0000313" key="2">
    <source>
        <dbReference type="EMBL" id="KNG87047.1"/>
    </source>
</evidence>
<protein>
    <submittedName>
        <fullName evidence="2">Uncharacterized protein</fullName>
    </submittedName>
</protein>
<evidence type="ECO:0000256" key="1">
    <source>
        <dbReference type="SAM" id="MobiDB-lite"/>
    </source>
</evidence>
<dbReference type="GeneID" id="26806282"/>
<gene>
    <name evidence="2" type="ORF">ANOM_004478</name>
</gene>
<feature type="compositionally biased region" description="Low complexity" evidence="1">
    <location>
        <begin position="71"/>
        <end position="92"/>
    </location>
</feature>
<feature type="compositionally biased region" description="Basic residues" evidence="1">
    <location>
        <begin position="93"/>
        <end position="108"/>
    </location>
</feature>
<evidence type="ECO:0000313" key="3">
    <source>
        <dbReference type="Proteomes" id="UP000037505"/>
    </source>
</evidence>
<feature type="compositionally biased region" description="Basic residues" evidence="1">
    <location>
        <begin position="137"/>
        <end position="147"/>
    </location>
</feature>
<dbReference type="RefSeq" id="XP_015407970.1">
    <property type="nucleotide sequence ID" value="XM_015549735.1"/>
</dbReference>
<dbReference type="Proteomes" id="UP000037505">
    <property type="component" value="Unassembled WGS sequence"/>
</dbReference>
<organism evidence="2 3">
    <name type="scientific">Aspergillus nomiae NRRL (strain ATCC 15546 / NRRL 13137 / CBS 260.88 / M93)</name>
    <dbReference type="NCBI Taxonomy" id="1509407"/>
    <lineage>
        <taxon>Eukaryota</taxon>
        <taxon>Fungi</taxon>
        <taxon>Dikarya</taxon>
        <taxon>Ascomycota</taxon>
        <taxon>Pezizomycotina</taxon>
        <taxon>Eurotiomycetes</taxon>
        <taxon>Eurotiomycetidae</taxon>
        <taxon>Eurotiales</taxon>
        <taxon>Aspergillaceae</taxon>
        <taxon>Aspergillus</taxon>
        <taxon>Aspergillus subgen. Circumdati</taxon>
    </lineage>
</organism>
<feature type="region of interest" description="Disordered" evidence="1">
    <location>
        <begin position="67"/>
        <end position="108"/>
    </location>
</feature>